<dbReference type="KEGG" id="daur:Daura_28780"/>
<gene>
    <name evidence="1" type="ORF">Daura_28780</name>
</gene>
<name>A0A9Q9I7M1_9ACTN</name>
<dbReference type="AlphaFoldDB" id="A0A9Q9I7M1"/>
<dbReference type="Gene3D" id="3.30.930.10">
    <property type="entry name" value="Bira Bifunctional Protein, Domain 2"/>
    <property type="match status" value="1"/>
</dbReference>
<dbReference type="SUPFAM" id="SSF55681">
    <property type="entry name" value="Class II aaRS and biotin synthetases"/>
    <property type="match status" value="1"/>
</dbReference>
<proteinExistence type="predicted"/>
<evidence type="ECO:0000313" key="2">
    <source>
        <dbReference type="Proteomes" id="UP001058003"/>
    </source>
</evidence>
<dbReference type="EMBL" id="CP073767">
    <property type="protein sequence ID" value="UWZ50807.1"/>
    <property type="molecule type" value="Genomic_DNA"/>
</dbReference>
<protein>
    <submittedName>
        <fullName evidence="1">Uncharacterized protein</fullName>
    </submittedName>
</protein>
<dbReference type="InterPro" id="IPR045864">
    <property type="entry name" value="aa-tRNA-synth_II/BPL/LPL"/>
</dbReference>
<dbReference type="Proteomes" id="UP001058003">
    <property type="component" value="Chromosome"/>
</dbReference>
<evidence type="ECO:0000313" key="1">
    <source>
        <dbReference type="EMBL" id="UWZ50807.1"/>
    </source>
</evidence>
<dbReference type="RefSeq" id="WP_211273472.1">
    <property type="nucleotide sequence ID" value="NZ_CP073767.1"/>
</dbReference>
<sequence length="297" mass="31415">MSVIDSALTTAGPAVAAAGTGGLGLPVLSPPETALLRRLDGVFEGWGTQAGAQSMIMPPLLPVASLARLDFYDNFPHQAVVAAALDLSKGRPGADGPPAEFAGAALEPARLALPSAACFAVYLSMEGARLAQDTTVTVLGRCFRREEHYEQLRRLLGFHMREVVALGSREFVTGHLARFEGHVAAFLTALGLPFTKEAATDPFYDRGGQRALLQRLSPVKHEFVVDGLAIASLNVHRNFFGERCDIRHGDAAEPVFTGCAAFGLERWLSVLHRRFGDWGTALAAVEAAAAGGAAGAR</sequence>
<accession>A0A9Q9I7M1</accession>
<organism evidence="1 2">
    <name type="scientific">Dactylosporangium aurantiacum</name>
    <dbReference type="NCBI Taxonomy" id="35754"/>
    <lineage>
        <taxon>Bacteria</taxon>
        <taxon>Bacillati</taxon>
        <taxon>Actinomycetota</taxon>
        <taxon>Actinomycetes</taxon>
        <taxon>Micromonosporales</taxon>
        <taxon>Micromonosporaceae</taxon>
        <taxon>Dactylosporangium</taxon>
    </lineage>
</organism>
<keyword evidence="2" id="KW-1185">Reference proteome</keyword>
<reference evidence="1" key="1">
    <citation type="submission" date="2021-04" db="EMBL/GenBank/DDBJ databases">
        <title>Dactylosporangium aurantiacum NRRL B-8018 full assembly.</title>
        <authorList>
            <person name="Hartkoorn R.C."/>
            <person name="Beaudoing E."/>
            <person name="Hot D."/>
        </authorList>
    </citation>
    <scope>NUCLEOTIDE SEQUENCE</scope>
    <source>
        <strain evidence="1">NRRL B-8018</strain>
    </source>
</reference>